<evidence type="ECO:0000256" key="2">
    <source>
        <dbReference type="ARBA" id="ARBA00012534"/>
    </source>
</evidence>
<dbReference type="InterPro" id="IPR000780">
    <property type="entry name" value="CheR_MeTrfase"/>
</dbReference>
<dbReference type="SMART" id="SM00138">
    <property type="entry name" value="MeTrc"/>
    <property type="match status" value="1"/>
</dbReference>
<dbReference type="InterPro" id="IPR036804">
    <property type="entry name" value="CheR_N_sf"/>
</dbReference>
<organism evidence="7">
    <name type="scientific">Eiseniibacteriota bacterium</name>
    <dbReference type="NCBI Taxonomy" id="2212470"/>
    <lineage>
        <taxon>Bacteria</taxon>
        <taxon>Candidatus Eiseniibacteriota</taxon>
    </lineage>
</organism>
<dbReference type="EC" id="2.1.1.80" evidence="2"/>
<keyword evidence="5" id="KW-0949">S-adenosyl-L-methionine</keyword>
<evidence type="ECO:0000313" key="7">
    <source>
        <dbReference type="EMBL" id="HER43054.1"/>
    </source>
</evidence>
<dbReference type="Gene3D" id="3.40.50.150">
    <property type="entry name" value="Vaccinia Virus protein VP39"/>
    <property type="match status" value="1"/>
</dbReference>
<dbReference type="CDD" id="cd02440">
    <property type="entry name" value="AdoMet_MTases"/>
    <property type="match status" value="1"/>
</dbReference>
<proteinExistence type="predicted"/>
<dbReference type="Gene3D" id="1.10.155.10">
    <property type="entry name" value="Chemotaxis receptor methyltransferase CheR, N-terminal domain"/>
    <property type="match status" value="1"/>
</dbReference>
<comment type="caution">
    <text evidence="7">The sequence shown here is derived from an EMBL/GenBank/DDBJ whole genome shotgun (WGS) entry which is preliminary data.</text>
</comment>
<dbReference type="PANTHER" id="PTHR24422">
    <property type="entry name" value="CHEMOTAXIS PROTEIN METHYLTRANSFERASE"/>
    <property type="match status" value="1"/>
</dbReference>
<protein>
    <recommendedName>
        <fullName evidence="2">protein-glutamate O-methyltransferase</fullName>
        <ecNumber evidence="2">2.1.1.80</ecNumber>
    </recommendedName>
</protein>
<evidence type="ECO:0000256" key="4">
    <source>
        <dbReference type="ARBA" id="ARBA00022679"/>
    </source>
</evidence>
<dbReference type="InterPro" id="IPR022641">
    <property type="entry name" value="CheR_N"/>
</dbReference>
<dbReference type="InterPro" id="IPR022642">
    <property type="entry name" value="CheR_C"/>
</dbReference>
<dbReference type="SUPFAM" id="SSF53335">
    <property type="entry name" value="S-adenosyl-L-methionine-dependent methyltransferases"/>
    <property type="match status" value="1"/>
</dbReference>
<reference evidence="7" key="1">
    <citation type="journal article" date="2020" name="mSystems">
        <title>Genome- and Community-Level Interaction Insights into Carbon Utilization and Element Cycling Functions of Hydrothermarchaeota in Hydrothermal Sediment.</title>
        <authorList>
            <person name="Zhou Z."/>
            <person name="Liu Y."/>
            <person name="Xu W."/>
            <person name="Pan J."/>
            <person name="Luo Z.H."/>
            <person name="Li M."/>
        </authorList>
    </citation>
    <scope>NUCLEOTIDE SEQUENCE [LARGE SCALE GENOMIC DNA]</scope>
    <source>
        <strain evidence="7">SpSt-1233</strain>
    </source>
</reference>
<dbReference type="PROSITE" id="PS50123">
    <property type="entry name" value="CHER"/>
    <property type="match status" value="1"/>
</dbReference>
<evidence type="ECO:0000259" key="6">
    <source>
        <dbReference type="PROSITE" id="PS50123"/>
    </source>
</evidence>
<dbReference type="Proteomes" id="UP000886069">
    <property type="component" value="Unassembled WGS sequence"/>
</dbReference>
<accession>A0A7V2F324</accession>
<dbReference type="GO" id="GO:0008983">
    <property type="term" value="F:protein-glutamate O-methyltransferase activity"/>
    <property type="evidence" value="ECO:0007669"/>
    <property type="project" value="UniProtKB-EC"/>
</dbReference>
<name>A0A7V2F324_UNCEI</name>
<dbReference type="Pfam" id="PF03705">
    <property type="entry name" value="CheR_N"/>
    <property type="match status" value="1"/>
</dbReference>
<evidence type="ECO:0000256" key="3">
    <source>
        <dbReference type="ARBA" id="ARBA00022603"/>
    </source>
</evidence>
<dbReference type="InterPro" id="IPR050903">
    <property type="entry name" value="Bact_Chemotaxis_MeTrfase"/>
</dbReference>
<evidence type="ECO:0000256" key="1">
    <source>
        <dbReference type="ARBA" id="ARBA00001541"/>
    </source>
</evidence>
<keyword evidence="3" id="KW-0489">Methyltransferase</keyword>
<gene>
    <name evidence="7" type="ORF">ENO08_01170</name>
</gene>
<keyword evidence="4" id="KW-0808">Transferase</keyword>
<comment type="catalytic activity">
    <reaction evidence="1">
        <text>L-glutamyl-[protein] + S-adenosyl-L-methionine = [protein]-L-glutamate 5-O-methyl ester + S-adenosyl-L-homocysteine</text>
        <dbReference type="Rhea" id="RHEA:24452"/>
        <dbReference type="Rhea" id="RHEA-COMP:10208"/>
        <dbReference type="Rhea" id="RHEA-COMP:10311"/>
        <dbReference type="ChEBI" id="CHEBI:29973"/>
        <dbReference type="ChEBI" id="CHEBI:57856"/>
        <dbReference type="ChEBI" id="CHEBI:59789"/>
        <dbReference type="ChEBI" id="CHEBI:82795"/>
        <dbReference type="EC" id="2.1.1.80"/>
    </reaction>
</comment>
<dbReference type="EMBL" id="DSEC01000084">
    <property type="protein sequence ID" value="HER43054.1"/>
    <property type="molecule type" value="Genomic_DNA"/>
</dbReference>
<dbReference type="PANTHER" id="PTHR24422:SF10">
    <property type="entry name" value="CHEMOTAXIS PROTEIN METHYLTRANSFERASE 2"/>
    <property type="match status" value="1"/>
</dbReference>
<dbReference type="InterPro" id="IPR029063">
    <property type="entry name" value="SAM-dependent_MTases_sf"/>
</dbReference>
<feature type="domain" description="CheR-type methyltransferase" evidence="6">
    <location>
        <begin position="9"/>
        <end position="273"/>
    </location>
</feature>
<evidence type="ECO:0000256" key="5">
    <source>
        <dbReference type="ARBA" id="ARBA00022691"/>
    </source>
</evidence>
<dbReference type="AlphaFoldDB" id="A0A7V2F324"/>
<dbReference type="SUPFAM" id="SSF47757">
    <property type="entry name" value="Chemotaxis receptor methyltransferase CheR, N-terminal domain"/>
    <property type="match status" value="1"/>
</dbReference>
<dbReference type="PRINTS" id="PR00996">
    <property type="entry name" value="CHERMTFRASE"/>
</dbReference>
<dbReference type="Pfam" id="PF01739">
    <property type="entry name" value="CheR"/>
    <property type="match status" value="1"/>
</dbReference>
<dbReference type="GO" id="GO:0032259">
    <property type="term" value="P:methylation"/>
    <property type="evidence" value="ECO:0007669"/>
    <property type="project" value="UniProtKB-KW"/>
</dbReference>
<sequence length="274" mass="31036">MCATRSVVDIEDVVEFVVSECGIDLSKYRRSCLRRRIGLRMTSAGCLDLEGYLAHLQEHPAEMKRLLDAVTIHVTDFFRDRDVFDVLYNRVFPEIIGEKLVDGESRIRVWSAGCSTGEETYSIAVLLLELLRKEHIVLSPKIFGTDISEEACGFARRGGYADRRACAIPGRLLKRYFDVDGSTCSVAPHVKRHVKFIVHDLFSKPPFSMLDLVVCRNVLIHFNQQARSAVLENFHSVMNPGGILLLGKSEAITGPELRMFELMDARNKIYQKVE</sequence>